<feature type="domain" description="Cation efflux protein cytoplasmic" evidence="17">
    <location>
        <begin position="210"/>
        <end position="286"/>
    </location>
</feature>
<dbReference type="InterPro" id="IPR036837">
    <property type="entry name" value="Cation_efflux_CTD_sf"/>
</dbReference>
<evidence type="ECO:0000256" key="1">
    <source>
        <dbReference type="ARBA" id="ARBA00004651"/>
    </source>
</evidence>
<comment type="subcellular location">
    <subcellularLocation>
        <location evidence="1">Cell membrane</location>
        <topology evidence="1">Multi-pass membrane protein</topology>
    </subcellularLocation>
</comment>
<feature type="transmembrane region" description="Helical" evidence="15">
    <location>
        <begin position="114"/>
        <end position="132"/>
    </location>
</feature>
<dbReference type="InterPro" id="IPR027470">
    <property type="entry name" value="Cation_efflux_CTD"/>
</dbReference>
<dbReference type="GO" id="GO:0015093">
    <property type="term" value="F:ferrous iron transmembrane transporter activity"/>
    <property type="evidence" value="ECO:0007669"/>
    <property type="project" value="TreeGrafter"/>
</dbReference>
<dbReference type="Pfam" id="PF01545">
    <property type="entry name" value="Cation_efflux"/>
    <property type="match status" value="1"/>
</dbReference>
<evidence type="ECO:0000256" key="8">
    <source>
        <dbReference type="ARBA" id="ARBA00022989"/>
    </source>
</evidence>
<dbReference type="STRING" id="505317.OA57_00690"/>
<dbReference type="GO" id="GO:0006882">
    <property type="term" value="P:intracellular zinc ion homeostasis"/>
    <property type="evidence" value="ECO:0007669"/>
    <property type="project" value="TreeGrafter"/>
</dbReference>
<evidence type="ECO:0000259" key="16">
    <source>
        <dbReference type="Pfam" id="PF01545"/>
    </source>
</evidence>
<comment type="catalytic activity">
    <reaction evidence="11">
        <text>Zn(2+)(in) + H(+)(out) = Zn(2+)(out) + H(+)(in)</text>
        <dbReference type="Rhea" id="RHEA:28839"/>
        <dbReference type="ChEBI" id="CHEBI:15378"/>
        <dbReference type="ChEBI" id="CHEBI:29105"/>
    </reaction>
</comment>
<keyword evidence="7" id="KW-0406">Ion transport</keyword>
<evidence type="ECO:0000256" key="12">
    <source>
        <dbReference type="ARBA" id="ARBA00050984"/>
    </source>
</evidence>
<dbReference type="PANTHER" id="PTHR43840:SF41">
    <property type="entry name" value="CATION-EFFLUX PUMP FIEF"/>
    <property type="match status" value="1"/>
</dbReference>
<comment type="catalytic activity">
    <reaction evidence="12">
        <text>Cd(2+)(in) + H(+)(out) = Cd(2+)(out) + H(+)(in)</text>
        <dbReference type="Rhea" id="RHEA:28739"/>
        <dbReference type="ChEBI" id="CHEBI:15378"/>
        <dbReference type="ChEBI" id="CHEBI:48775"/>
    </reaction>
</comment>
<keyword evidence="7" id="KW-0862">Zinc</keyword>
<evidence type="ECO:0000256" key="2">
    <source>
        <dbReference type="ARBA" id="ARBA00010212"/>
    </source>
</evidence>
<comment type="catalytic activity">
    <reaction evidence="10">
        <text>Fe(2+)(in) + H(+)(out) = Fe(2+)(out) + H(+)(in)</text>
        <dbReference type="Rhea" id="RHEA:29439"/>
        <dbReference type="ChEBI" id="CHEBI:15378"/>
        <dbReference type="ChEBI" id="CHEBI:29033"/>
    </reaction>
</comment>
<dbReference type="GO" id="GO:0015341">
    <property type="term" value="F:zinc efflux antiporter activity"/>
    <property type="evidence" value="ECO:0007669"/>
    <property type="project" value="TreeGrafter"/>
</dbReference>
<reference evidence="18 19" key="1">
    <citation type="submission" date="2014-11" db="EMBL/GenBank/DDBJ databases">
        <title>Draft genome sequence of Chelonobacter oris 1662T, associated with respiratory disease in Hermann's Tortoises.</title>
        <authorList>
            <person name="Kudirkiene E."/>
            <person name="Hansen M.J."/>
            <person name="Bojesen A.M."/>
        </authorList>
    </citation>
    <scope>NUCLEOTIDE SEQUENCE [LARGE SCALE GENOMIC DNA]</scope>
    <source>
        <strain evidence="18 19">1662</strain>
    </source>
</reference>
<evidence type="ECO:0000256" key="3">
    <source>
        <dbReference type="ARBA" id="ARBA00022448"/>
    </source>
</evidence>
<dbReference type="InterPro" id="IPR058533">
    <property type="entry name" value="Cation_efflux_TM"/>
</dbReference>
<keyword evidence="5" id="KW-0410">Iron transport</keyword>
<dbReference type="EMBL" id="JSUM01000002">
    <property type="protein sequence ID" value="KGQ71346.1"/>
    <property type="molecule type" value="Genomic_DNA"/>
</dbReference>
<accession>A0A0A3APR3</accession>
<evidence type="ECO:0000256" key="6">
    <source>
        <dbReference type="ARBA" id="ARBA00022692"/>
    </source>
</evidence>
<comment type="caution">
    <text evidence="18">The sequence shown here is derived from an EMBL/GenBank/DDBJ whole genome shotgun (WGS) entry which is preliminary data.</text>
</comment>
<dbReference type="SUPFAM" id="SSF161111">
    <property type="entry name" value="Cation efflux protein transmembrane domain-like"/>
    <property type="match status" value="1"/>
</dbReference>
<dbReference type="Gene3D" id="1.20.1510.10">
    <property type="entry name" value="Cation efflux protein transmembrane domain"/>
    <property type="match status" value="1"/>
</dbReference>
<dbReference type="PANTHER" id="PTHR43840">
    <property type="entry name" value="MITOCHONDRIAL METAL TRANSPORTER 1-RELATED"/>
    <property type="match status" value="1"/>
</dbReference>
<evidence type="ECO:0000256" key="7">
    <source>
        <dbReference type="ARBA" id="ARBA00022906"/>
    </source>
</evidence>
<dbReference type="FunFam" id="3.30.70.1350:FF:000002">
    <property type="entry name" value="Ferrous-iron efflux pump FieF"/>
    <property type="match status" value="1"/>
</dbReference>
<dbReference type="Gene3D" id="3.30.70.1350">
    <property type="entry name" value="Cation efflux protein, cytoplasmic domain"/>
    <property type="match status" value="1"/>
</dbReference>
<evidence type="ECO:0000256" key="5">
    <source>
        <dbReference type="ARBA" id="ARBA00022496"/>
    </source>
</evidence>
<keyword evidence="7" id="KW-0864">Zinc transport</keyword>
<keyword evidence="8 15" id="KW-1133">Transmembrane helix</keyword>
<keyword evidence="9 15" id="KW-0472">Membrane</keyword>
<evidence type="ECO:0000256" key="13">
    <source>
        <dbReference type="ARBA" id="ARBA00062926"/>
    </source>
</evidence>
<proteinExistence type="inferred from homology"/>
<comment type="similarity">
    <text evidence="2">Belongs to the cation diffusion facilitator (CDF) transporter (TC 2.A.4) family. FieF subfamily.</text>
</comment>
<evidence type="ECO:0000256" key="15">
    <source>
        <dbReference type="SAM" id="Phobius"/>
    </source>
</evidence>
<dbReference type="FunFam" id="1.20.1510.10:FF:000001">
    <property type="entry name" value="Ferrous-iron efflux pump FieF"/>
    <property type="match status" value="1"/>
</dbReference>
<evidence type="ECO:0000256" key="11">
    <source>
        <dbReference type="ARBA" id="ARBA00047695"/>
    </source>
</evidence>
<dbReference type="AlphaFoldDB" id="A0A0A3APR3"/>
<evidence type="ECO:0000256" key="14">
    <source>
        <dbReference type="ARBA" id="ARBA00072262"/>
    </source>
</evidence>
<dbReference type="SUPFAM" id="SSF160240">
    <property type="entry name" value="Cation efflux protein cytoplasmic domain-like"/>
    <property type="match status" value="1"/>
</dbReference>
<feature type="transmembrane region" description="Helical" evidence="15">
    <location>
        <begin position="12"/>
        <end position="32"/>
    </location>
</feature>
<dbReference type="NCBIfam" id="TIGR01297">
    <property type="entry name" value="CDF"/>
    <property type="match status" value="1"/>
</dbReference>
<organism evidence="18 19">
    <name type="scientific">Chelonobacter oris</name>
    <dbReference type="NCBI Taxonomy" id="505317"/>
    <lineage>
        <taxon>Bacteria</taxon>
        <taxon>Pseudomonadati</taxon>
        <taxon>Pseudomonadota</taxon>
        <taxon>Gammaproteobacteria</taxon>
        <taxon>Pasteurellales</taxon>
        <taxon>Pasteurellaceae</taxon>
        <taxon>Chelonobacter</taxon>
    </lineage>
</organism>
<dbReference type="InterPro" id="IPR050291">
    <property type="entry name" value="CDF_Transporter"/>
</dbReference>
<protein>
    <recommendedName>
        <fullName evidence="14">Cation-efflux pump FieF</fullName>
    </recommendedName>
</protein>
<evidence type="ECO:0000256" key="9">
    <source>
        <dbReference type="ARBA" id="ARBA00023136"/>
    </source>
</evidence>
<evidence type="ECO:0000313" key="19">
    <source>
        <dbReference type="Proteomes" id="UP000030380"/>
    </source>
</evidence>
<feature type="transmembrane region" description="Helical" evidence="15">
    <location>
        <begin position="38"/>
        <end position="60"/>
    </location>
</feature>
<keyword evidence="5" id="KW-0408">Iron</keyword>
<evidence type="ECO:0000259" key="17">
    <source>
        <dbReference type="Pfam" id="PF16916"/>
    </source>
</evidence>
<keyword evidence="6 15" id="KW-0812">Transmembrane</keyword>
<dbReference type="InterPro" id="IPR002524">
    <property type="entry name" value="Cation_efflux"/>
</dbReference>
<evidence type="ECO:0000256" key="10">
    <source>
        <dbReference type="ARBA" id="ARBA00035584"/>
    </source>
</evidence>
<comment type="subunit">
    <text evidence="13">Homodimer. The subunits are held together in a parallel orientation through zinc binding at the interface of the cytoplasmic domains.</text>
</comment>
<dbReference type="InterPro" id="IPR027469">
    <property type="entry name" value="Cation_efflux_TMD_sf"/>
</dbReference>
<dbReference type="GO" id="GO:0015086">
    <property type="term" value="F:cadmium ion transmembrane transporter activity"/>
    <property type="evidence" value="ECO:0007669"/>
    <property type="project" value="TreeGrafter"/>
</dbReference>
<feature type="transmembrane region" description="Helical" evidence="15">
    <location>
        <begin position="158"/>
        <end position="175"/>
    </location>
</feature>
<dbReference type="GO" id="GO:0005886">
    <property type="term" value="C:plasma membrane"/>
    <property type="evidence" value="ECO:0007669"/>
    <property type="project" value="UniProtKB-SubCell"/>
</dbReference>
<dbReference type="RefSeq" id="WP_034612137.1">
    <property type="nucleotide sequence ID" value="NZ_JSUM01000002.1"/>
</dbReference>
<keyword evidence="3" id="KW-0813">Transport</keyword>
<evidence type="ECO:0000313" key="18">
    <source>
        <dbReference type="EMBL" id="KGQ71346.1"/>
    </source>
</evidence>
<sequence>MYEKYGRLVRRASILAVCTALLLIVIKGIAWWQTGSVAMLASITDSLLDLLASFTSMIILRFSLMPADDNHSFGHGKAESLATLIQGAFISGSAIFLLLHGIERLINPQPIQSASIGITVTLITLLLTFMLIRYQHYVIGKTQSPAIRADKLHYETDLLMNVAVLASLGLSAFGYVYADGIFALLISLYILSSALKMLFDAIQLLLDRTLPEDEIETIWQIVSGQQDIIGIHDLRTRRSGAIRFIQLHLELDDNLPLWKAHQITDNLENRLLLAFPMSDIIIHQEPTSVVQQELGLQQQ</sequence>
<keyword evidence="4" id="KW-1003">Cell membrane</keyword>
<dbReference type="Proteomes" id="UP000030380">
    <property type="component" value="Unassembled WGS sequence"/>
</dbReference>
<feature type="transmembrane region" description="Helical" evidence="15">
    <location>
        <begin position="81"/>
        <end position="102"/>
    </location>
</feature>
<gene>
    <name evidence="18" type="primary">fieF</name>
    <name evidence="18" type="ORF">OA57_00690</name>
</gene>
<evidence type="ECO:0000256" key="4">
    <source>
        <dbReference type="ARBA" id="ARBA00022475"/>
    </source>
</evidence>
<dbReference type="Pfam" id="PF16916">
    <property type="entry name" value="ZT_dimer"/>
    <property type="match status" value="1"/>
</dbReference>
<name>A0A0A3APR3_9PAST</name>
<keyword evidence="19" id="KW-1185">Reference proteome</keyword>
<dbReference type="OrthoDB" id="9806522at2"/>
<feature type="domain" description="Cation efflux protein transmembrane" evidence="16">
    <location>
        <begin position="14"/>
        <end position="206"/>
    </location>
</feature>
<feature type="transmembrane region" description="Helical" evidence="15">
    <location>
        <begin position="181"/>
        <end position="199"/>
    </location>
</feature>